<keyword evidence="3" id="KW-0378">Hydrolase</keyword>
<gene>
    <name evidence="3" type="ORF">P8609_02770</name>
</gene>
<keyword evidence="1" id="KW-0732">Signal</keyword>
<dbReference type="Pfam" id="PF12697">
    <property type="entry name" value="Abhydrolase_6"/>
    <property type="match status" value="1"/>
</dbReference>
<evidence type="ECO:0000313" key="4">
    <source>
        <dbReference type="Proteomes" id="UP001233535"/>
    </source>
</evidence>
<feature type="chain" id="PRO_5046549897" evidence="1">
    <location>
        <begin position="21"/>
        <end position="313"/>
    </location>
</feature>
<name>A0ABU1C9M5_9GAMM</name>
<protein>
    <submittedName>
        <fullName evidence="3">Alpha/beta hydrolase</fullName>
    </submittedName>
</protein>
<proteinExistence type="predicted"/>
<dbReference type="Proteomes" id="UP001233535">
    <property type="component" value="Unassembled WGS sequence"/>
</dbReference>
<feature type="signal peptide" evidence="1">
    <location>
        <begin position="1"/>
        <end position="20"/>
    </location>
</feature>
<evidence type="ECO:0000313" key="3">
    <source>
        <dbReference type="EMBL" id="MDR0181893.1"/>
    </source>
</evidence>
<dbReference type="InterPro" id="IPR029058">
    <property type="entry name" value="AB_hydrolase_fold"/>
</dbReference>
<dbReference type="PANTHER" id="PTHR43194:SF2">
    <property type="entry name" value="PEROXISOMAL MEMBRANE PROTEIN LPX1"/>
    <property type="match status" value="1"/>
</dbReference>
<feature type="domain" description="AB hydrolase-1" evidence="2">
    <location>
        <begin position="57"/>
        <end position="305"/>
    </location>
</feature>
<reference evidence="3 4" key="1">
    <citation type="submission" date="2023-04" db="EMBL/GenBank/DDBJ databases">
        <title>Lysobacter sp. strain UC isolated from soil sample.</title>
        <authorList>
            <person name="Choksket S."/>
            <person name="Harshvardhan F."/>
            <person name="Rana R."/>
            <person name="Patil P.B."/>
            <person name="Korpole S."/>
        </authorList>
    </citation>
    <scope>NUCLEOTIDE SEQUENCE [LARGE SCALE GENOMIC DNA]</scope>
    <source>
        <strain evidence="3 4">UC</strain>
    </source>
</reference>
<dbReference type="PANTHER" id="PTHR43194">
    <property type="entry name" value="HYDROLASE ALPHA/BETA FOLD FAMILY"/>
    <property type="match status" value="1"/>
</dbReference>
<dbReference type="InterPro" id="IPR000073">
    <property type="entry name" value="AB_hydrolase_1"/>
</dbReference>
<dbReference type="Gene3D" id="3.40.50.1820">
    <property type="entry name" value="alpha/beta hydrolase"/>
    <property type="match status" value="1"/>
</dbReference>
<comment type="caution">
    <text evidence="3">The sequence shown here is derived from an EMBL/GenBank/DDBJ whole genome shotgun (WGS) entry which is preliminary data.</text>
</comment>
<dbReference type="RefSeq" id="WP_309261060.1">
    <property type="nucleotide sequence ID" value="NZ_JARUHG010000001.1"/>
</dbReference>
<dbReference type="SUPFAM" id="SSF53474">
    <property type="entry name" value="alpha/beta-Hydrolases"/>
    <property type="match status" value="1"/>
</dbReference>
<evidence type="ECO:0000256" key="1">
    <source>
        <dbReference type="SAM" id="SignalP"/>
    </source>
</evidence>
<organism evidence="3 4">
    <name type="scientific">Lysobacter arvi</name>
    <dbReference type="NCBI Taxonomy" id="3038776"/>
    <lineage>
        <taxon>Bacteria</taxon>
        <taxon>Pseudomonadati</taxon>
        <taxon>Pseudomonadota</taxon>
        <taxon>Gammaproteobacteria</taxon>
        <taxon>Lysobacterales</taxon>
        <taxon>Lysobacteraceae</taxon>
        <taxon>Lysobacter</taxon>
    </lineage>
</organism>
<accession>A0ABU1C9M5</accession>
<dbReference type="InterPro" id="IPR050228">
    <property type="entry name" value="Carboxylesterase_BioH"/>
</dbReference>
<keyword evidence="4" id="KW-1185">Reference proteome</keyword>
<dbReference type="EMBL" id="JARUHG010000001">
    <property type="protein sequence ID" value="MDR0181893.1"/>
    <property type="molecule type" value="Genomic_DNA"/>
</dbReference>
<dbReference type="GO" id="GO:0016787">
    <property type="term" value="F:hydrolase activity"/>
    <property type="evidence" value="ECO:0007669"/>
    <property type="project" value="UniProtKB-KW"/>
</dbReference>
<evidence type="ECO:0000259" key="2">
    <source>
        <dbReference type="Pfam" id="PF12697"/>
    </source>
</evidence>
<sequence length="313" mass="34792">MTFTRLLLATAIASAPAVGAEPVATTAAAPETGFVRLDDDITVRRLVVRKADPQGAVLFLHGFPETSLAFKDVAVSLGDAYEVHAFDWPGYGQSSRPSPDRFGYAPADYARVLKAYIAHERLDTSKLTIYATDIGALPALLLALDEPRIARRIIVGDFAPFDRPQYMHDNLRNLKNPGAAEATHAAMNANRADILANFYRRDLPRESQFDLSPEFAGDVAQNWQRDGMTAADAFAHYYAHFTRDQRFLEANLARLQTPVRVLWGERDIYIRPDMGVEFARKAGLQLDVLPGVGHYPHLQDPARTVLEVRASFR</sequence>